<dbReference type="STRING" id="216432.CA2559_05195"/>
<dbReference type="HOGENOM" id="CLU_1649315_0_0_10"/>
<dbReference type="RefSeq" id="WP_013186804.1">
    <property type="nucleotide sequence ID" value="NC_014230.1"/>
</dbReference>
<evidence type="ECO:0008006" key="4">
    <source>
        <dbReference type="Google" id="ProtNLM"/>
    </source>
</evidence>
<organism evidence="2 3">
    <name type="scientific">Croceibacter atlanticus (strain ATCC BAA-628 / JCM 21780 / CIP 108009 / IAM 15332 / KCTC 12090 / HTCC2559)</name>
    <dbReference type="NCBI Taxonomy" id="216432"/>
    <lineage>
        <taxon>Bacteria</taxon>
        <taxon>Pseudomonadati</taxon>
        <taxon>Bacteroidota</taxon>
        <taxon>Flavobacteriia</taxon>
        <taxon>Flavobacteriales</taxon>
        <taxon>Flavobacteriaceae</taxon>
        <taxon>Croceibacter</taxon>
    </lineage>
</organism>
<keyword evidence="3" id="KW-1185">Reference proteome</keyword>
<name>A3U7B1_CROAH</name>
<dbReference type="AlphaFoldDB" id="A3U7B1"/>
<dbReference type="GeneID" id="89452831"/>
<reference evidence="2 3" key="1">
    <citation type="journal article" date="2010" name="J. Bacteriol.">
        <title>The complete genome sequence of Croceibacter atlanticus HTCC2559T.</title>
        <authorList>
            <person name="Oh H.M."/>
            <person name="Kang I."/>
            <person name="Ferriera S."/>
            <person name="Giovannoni S.J."/>
            <person name="Cho J.C."/>
        </authorList>
    </citation>
    <scope>NUCLEOTIDE SEQUENCE [LARGE SCALE GENOMIC DNA]</scope>
    <source>
        <strain evidence="3">ATCC BAA-628 / HTCC2559 / KCTC 12090</strain>
    </source>
</reference>
<dbReference type="KEGG" id="cat:CA2559_05195"/>
<sequence length="160" mass="18635">MKSTKVLSTTFLLFFSILCNAQEQQNDETIREKISWINKFGFKNTVPINDTLLKPKQIFFGEAVRDIFYFYDTKDNKSVTVAFEDKLTNKMTLTCINGEYKIYISDLFTAGYTVISNEDLGTINFGTNKENALKTYKTFEDLFYLLKWEVECINKLSDNK</sequence>
<gene>
    <name evidence="2" type="ordered locus">CA2559_05195</name>
</gene>
<dbReference type="EMBL" id="CP002046">
    <property type="protein sequence ID" value="EAP88128.1"/>
    <property type="molecule type" value="Genomic_DNA"/>
</dbReference>
<evidence type="ECO:0000313" key="2">
    <source>
        <dbReference type="EMBL" id="EAP88128.1"/>
    </source>
</evidence>
<proteinExistence type="predicted"/>
<evidence type="ECO:0000256" key="1">
    <source>
        <dbReference type="SAM" id="SignalP"/>
    </source>
</evidence>
<accession>A3U7B1</accession>
<feature type="signal peptide" evidence="1">
    <location>
        <begin position="1"/>
        <end position="21"/>
    </location>
</feature>
<keyword evidence="1" id="KW-0732">Signal</keyword>
<evidence type="ECO:0000313" key="3">
    <source>
        <dbReference type="Proteomes" id="UP000002297"/>
    </source>
</evidence>
<dbReference type="Proteomes" id="UP000002297">
    <property type="component" value="Chromosome"/>
</dbReference>
<feature type="chain" id="PRO_5002659889" description="DUF4468 domain-containing protein" evidence="1">
    <location>
        <begin position="22"/>
        <end position="160"/>
    </location>
</feature>
<protein>
    <recommendedName>
        <fullName evidence="4">DUF4468 domain-containing protein</fullName>
    </recommendedName>
</protein>